<evidence type="ECO:0000313" key="6">
    <source>
        <dbReference type="Proteomes" id="UP000886520"/>
    </source>
</evidence>
<feature type="repeat" description="PPR" evidence="3">
    <location>
        <begin position="447"/>
        <end position="481"/>
    </location>
</feature>
<dbReference type="AlphaFoldDB" id="A0A9D4ZQA7"/>
<protein>
    <recommendedName>
        <fullName evidence="7">Pentatricopeptide repeat-containing protein</fullName>
    </recommendedName>
</protein>
<reference evidence="5" key="1">
    <citation type="submission" date="2021-01" db="EMBL/GenBank/DDBJ databases">
        <title>Adiantum capillus-veneris genome.</title>
        <authorList>
            <person name="Fang Y."/>
            <person name="Liao Q."/>
        </authorList>
    </citation>
    <scope>NUCLEOTIDE SEQUENCE</scope>
    <source>
        <strain evidence="5">H3</strain>
        <tissue evidence="5">Leaf</tissue>
    </source>
</reference>
<feature type="repeat" description="PPR" evidence="3">
    <location>
        <begin position="517"/>
        <end position="547"/>
    </location>
</feature>
<evidence type="ECO:0008006" key="7">
    <source>
        <dbReference type="Google" id="ProtNLM"/>
    </source>
</evidence>
<name>A0A9D4ZQA7_ADICA</name>
<organism evidence="5 6">
    <name type="scientific">Adiantum capillus-veneris</name>
    <name type="common">Maidenhair fern</name>
    <dbReference type="NCBI Taxonomy" id="13818"/>
    <lineage>
        <taxon>Eukaryota</taxon>
        <taxon>Viridiplantae</taxon>
        <taxon>Streptophyta</taxon>
        <taxon>Embryophyta</taxon>
        <taxon>Tracheophyta</taxon>
        <taxon>Polypodiopsida</taxon>
        <taxon>Polypodiidae</taxon>
        <taxon>Polypodiales</taxon>
        <taxon>Pteridineae</taxon>
        <taxon>Pteridaceae</taxon>
        <taxon>Vittarioideae</taxon>
        <taxon>Adiantum</taxon>
    </lineage>
</organism>
<feature type="repeat" description="PPR" evidence="3">
    <location>
        <begin position="248"/>
        <end position="282"/>
    </location>
</feature>
<dbReference type="PROSITE" id="PS51375">
    <property type="entry name" value="PPR"/>
    <property type="match status" value="6"/>
</dbReference>
<dbReference type="PANTHER" id="PTHR24015:SF548">
    <property type="entry name" value="OS08G0340900 PROTEIN"/>
    <property type="match status" value="1"/>
</dbReference>
<dbReference type="Proteomes" id="UP000886520">
    <property type="component" value="Chromosome 1"/>
</dbReference>
<dbReference type="NCBIfam" id="TIGR00756">
    <property type="entry name" value="PPR"/>
    <property type="match status" value="6"/>
</dbReference>
<evidence type="ECO:0000256" key="4">
    <source>
        <dbReference type="SAM" id="MobiDB-lite"/>
    </source>
</evidence>
<dbReference type="OrthoDB" id="1897402at2759"/>
<keyword evidence="6" id="KW-1185">Reference proteome</keyword>
<dbReference type="InterPro" id="IPR046960">
    <property type="entry name" value="PPR_At4g14850-like_plant"/>
</dbReference>
<dbReference type="GO" id="GO:0003723">
    <property type="term" value="F:RNA binding"/>
    <property type="evidence" value="ECO:0007669"/>
    <property type="project" value="InterPro"/>
</dbReference>
<dbReference type="Pfam" id="PF01535">
    <property type="entry name" value="PPR"/>
    <property type="match status" value="3"/>
</dbReference>
<dbReference type="InterPro" id="IPR002885">
    <property type="entry name" value="PPR_rpt"/>
</dbReference>
<dbReference type="PANTHER" id="PTHR24015">
    <property type="entry name" value="OS07G0578800 PROTEIN-RELATED"/>
    <property type="match status" value="1"/>
</dbReference>
<accession>A0A9D4ZQA7</accession>
<dbReference type="GO" id="GO:0005739">
    <property type="term" value="C:mitochondrion"/>
    <property type="evidence" value="ECO:0007669"/>
    <property type="project" value="UniProtKB-ARBA"/>
</dbReference>
<feature type="repeat" description="PPR" evidence="3">
    <location>
        <begin position="346"/>
        <end position="380"/>
    </location>
</feature>
<sequence>MFLRRQGVKRNEHRWFSVACALEELSSRRHLKEEDIEGSSRSPEPLDPLTNPKNRFGDPNNPLAQAYWREFGNLQLASRPESAYYASLLRCSGDGESVAHAHLAHFHIIQCGRSQNRYLGSLVVQAYLRCEAPEDARAWFDHIHDRNLYTWTFLITHYAQVGHCQQAFLLFNEMLHEGVLPDEHIFTSVISACGCELDSIQGSQHHSRVVGRVFDTCIAVGNALVNLYGKCGAFKNAKRTFDLMPRKNVITWTAIIAAYAMHEQSNLAFSMFKQMQAEGVFPNRVSILTIMEACSSVEQANFIHKLASQSGYDADAVVSTAIVSMYSKCSSPHCALSTFRSMRERTVVSWNAAIAVCMDNNLIEDAFHLINELHDTGVIPNKVTYINIVNALASQAEPLESRRIHLLIAQEGYDTAADVATALIHMYGRCGSLMDARCIFDGLRDRNLVSWNYIIRVYSCSGENFPAFQLFEQMKQEGLLANKYVFSSMISACANQATADVGKRMDVLVTGPGFQSDIVLSTALVNMYCKCGCLQLARSVFDSMMTRDLICWNTMLDGYALYGDSLVDVLEFFDFMQREGAVPDSASFVSIISSCASLVELLEGQSFHTAVVLRGFEADTALATAIVTMHAGLLDEGRRWWLSMQCDYGIEPIPDHYDCMIDLFSRVGQLDEAEDFLKKMPLKATAISWMSLLSACRSKADVSLGALAAERILDFDIKDPSPYPVLTSLYLAAERERE</sequence>
<evidence type="ECO:0000256" key="3">
    <source>
        <dbReference type="PROSITE-ProRule" id="PRU00708"/>
    </source>
</evidence>
<evidence type="ECO:0000313" key="5">
    <source>
        <dbReference type="EMBL" id="KAI5083843.1"/>
    </source>
</evidence>
<feature type="repeat" description="PPR" evidence="3">
    <location>
        <begin position="147"/>
        <end position="181"/>
    </location>
</feature>
<feature type="repeat" description="PPR" evidence="3">
    <location>
        <begin position="548"/>
        <end position="583"/>
    </location>
</feature>
<dbReference type="FunFam" id="1.25.40.10:FF:000285">
    <property type="entry name" value="Pentatricopeptide repeat-containing protein, chloroplastic"/>
    <property type="match status" value="2"/>
</dbReference>
<evidence type="ECO:0000256" key="2">
    <source>
        <dbReference type="ARBA" id="ARBA00061659"/>
    </source>
</evidence>
<comment type="caution">
    <text evidence="5">The sequence shown here is derived from an EMBL/GenBank/DDBJ whole genome shotgun (WGS) entry which is preliminary data.</text>
</comment>
<dbReference type="GO" id="GO:0009451">
    <property type="term" value="P:RNA modification"/>
    <property type="evidence" value="ECO:0007669"/>
    <property type="project" value="InterPro"/>
</dbReference>
<comment type="similarity">
    <text evidence="2">Belongs to the PPR family. PCMP-E subfamily.</text>
</comment>
<dbReference type="InterPro" id="IPR011990">
    <property type="entry name" value="TPR-like_helical_dom_sf"/>
</dbReference>
<dbReference type="Gene3D" id="1.25.40.10">
    <property type="entry name" value="Tetratricopeptide repeat domain"/>
    <property type="match status" value="6"/>
</dbReference>
<feature type="region of interest" description="Disordered" evidence="4">
    <location>
        <begin position="31"/>
        <end position="58"/>
    </location>
</feature>
<dbReference type="EMBL" id="JABFUD020000001">
    <property type="protein sequence ID" value="KAI5083843.1"/>
    <property type="molecule type" value="Genomic_DNA"/>
</dbReference>
<dbReference type="FunFam" id="1.25.40.10:FF:000205">
    <property type="entry name" value="Pentatricopeptide repeat-containing protein, mitochondrial"/>
    <property type="match status" value="1"/>
</dbReference>
<evidence type="ECO:0000256" key="1">
    <source>
        <dbReference type="ARBA" id="ARBA00022737"/>
    </source>
</evidence>
<dbReference type="Pfam" id="PF13041">
    <property type="entry name" value="PPR_2"/>
    <property type="match status" value="4"/>
</dbReference>
<gene>
    <name evidence="5" type="ORF">GOP47_0000012</name>
</gene>
<proteinExistence type="inferred from homology"/>
<keyword evidence="1" id="KW-0677">Repeat</keyword>